<dbReference type="EMBL" id="CAMXCT030001399">
    <property type="protein sequence ID" value="CAL4777028.1"/>
    <property type="molecule type" value="Genomic_DNA"/>
</dbReference>
<dbReference type="GO" id="GO:0008168">
    <property type="term" value="F:methyltransferase activity"/>
    <property type="evidence" value="ECO:0007669"/>
    <property type="project" value="UniProtKB-KW"/>
</dbReference>
<evidence type="ECO:0000313" key="3">
    <source>
        <dbReference type="EMBL" id="CAL1143091.1"/>
    </source>
</evidence>
<reference evidence="2" key="1">
    <citation type="submission" date="2022-10" db="EMBL/GenBank/DDBJ databases">
        <authorList>
            <person name="Chen Y."/>
            <person name="Dougan E. K."/>
            <person name="Chan C."/>
            <person name="Rhodes N."/>
            <person name="Thang M."/>
        </authorList>
    </citation>
    <scope>NUCLEOTIDE SEQUENCE</scope>
</reference>
<keyword evidence="4" id="KW-0808">Transferase</keyword>
<keyword evidence="4" id="KW-0489">Methyltransferase</keyword>
<organism evidence="2">
    <name type="scientific">Cladocopium goreaui</name>
    <dbReference type="NCBI Taxonomy" id="2562237"/>
    <lineage>
        <taxon>Eukaryota</taxon>
        <taxon>Sar</taxon>
        <taxon>Alveolata</taxon>
        <taxon>Dinophyceae</taxon>
        <taxon>Suessiales</taxon>
        <taxon>Symbiodiniaceae</taxon>
        <taxon>Cladocopium</taxon>
    </lineage>
</organism>
<sequence length="158" mass="16477">MAGVTTEPVPITDAAPVTSAVQMGTGMPISTTYPMEPMGAVAYTDAGYGMAGAPVVYSSPYMPGAESIGAMPMMAYTTEMPYPAYSNLDHSQGKWFAPGEMLPAGYIVTAHPEGHTAPQEGHSMSDKARESFVITTGTKLASAPKAKKSKKSKKSSCC</sequence>
<gene>
    <name evidence="2" type="ORF">C1SCF055_LOCUS16768</name>
</gene>
<evidence type="ECO:0000313" key="2">
    <source>
        <dbReference type="EMBL" id="CAI3989716.1"/>
    </source>
</evidence>
<accession>A0A9P1CE18</accession>
<name>A0A9P1CE18_9DINO</name>
<dbReference type="AlphaFoldDB" id="A0A9P1CE18"/>
<dbReference type="GO" id="GO:0032259">
    <property type="term" value="P:methylation"/>
    <property type="evidence" value="ECO:0007669"/>
    <property type="project" value="UniProtKB-KW"/>
</dbReference>
<comment type="caution">
    <text evidence="2">The sequence shown here is derived from an EMBL/GenBank/DDBJ whole genome shotgun (WGS) entry which is preliminary data.</text>
</comment>
<dbReference type="OrthoDB" id="432404at2759"/>
<dbReference type="EMBL" id="CAMXCT010001399">
    <property type="protein sequence ID" value="CAI3989716.1"/>
    <property type="molecule type" value="Genomic_DNA"/>
</dbReference>
<evidence type="ECO:0000313" key="4">
    <source>
        <dbReference type="EMBL" id="CAL4777028.1"/>
    </source>
</evidence>
<feature type="compositionally biased region" description="Basic residues" evidence="1">
    <location>
        <begin position="145"/>
        <end position="158"/>
    </location>
</feature>
<proteinExistence type="predicted"/>
<reference evidence="3" key="2">
    <citation type="submission" date="2024-04" db="EMBL/GenBank/DDBJ databases">
        <authorList>
            <person name="Chen Y."/>
            <person name="Shah S."/>
            <person name="Dougan E. K."/>
            <person name="Thang M."/>
            <person name="Chan C."/>
        </authorList>
    </citation>
    <scope>NUCLEOTIDE SEQUENCE [LARGE SCALE GENOMIC DNA]</scope>
</reference>
<evidence type="ECO:0000256" key="1">
    <source>
        <dbReference type="SAM" id="MobiDB-lite"/>
    </source>
</evidence>
<keyword evidence="5" id="KW-1185">Reference proteome</keyword>
<feature type="region of interest" description="Disordered" evidence="1">
    <location>
        <begin position="135"/>
        <end position="158"/>
    </location>
</feature>
<dbReference type="EMBL" id="CAMXCT020001399">
    <property type="protein sequence ID" value="CAL1143091.1"/>
    <property type="molecule type" value="Genomic_DNA"/>
</dbReference>
<protein>
    <submittedName>
        <fullName evidence="4">Methyltransferase domain-containing protein</fullName>
    </submittedName>
</protein>
<dbReference type="Proteomes" id="UP001152797">
    <property type="component" value="Unassembled WGS sequence"/>
</dbReference>
<evidence type="ECO:0000313" key="5">
    <source>
        <dbReference type="Proteomes" id="UP001152797"/>
    </source>
</evidence>